<organism evidence="1 2">
    <name type="scientific">Geobacillus icigianus</name>
    <dbReference type="NCBI Taxonomy" id="1430331"/>
    <lineage>
        <taxon>Bacteria</taxon>
        <taxon>Bacillati</taxon>
        <taxon>Bacillota</taxon>
        <taxon>Bacilli</taxon>
        <taxon>Bacillales</taxon>
        <taxon>Anoxybacillaceae</taxon>
        <taxon>Geobacillus</taxon>
    </lineage>
</organism>
<accession>A0ABU6BLB6</accession>
<reference evidence="1 2" key="1">
    <citation type="journal article" date="2014" name="Genome Announc.">
        <title>Draft Genome Sequence of Geobacillus icigianus Strain G1w1T Isolated from Hot Springs in the Valley of Geysers, Kamchatka (Russian Federation).</title>
        <authorList>
            <person name="Bryanskaya A.V."/>
            <person name="Rozanov A.S."/>
            <person name="Logacheva M.D."/>
            <person name="Kotenko A.V."/>
            <person name="Peltek S.E."/>
        </authorList>
    </citation>
    <scope>NUCLEOTIDE SEQUENCE [LARGE SCALE GENOMIC DNA]</scope>
    <source>
        <strain evidence="1 2">G1w1</strain>
    </source>
</reference>
<gene>
    <name evidence="1" type="ORF">EP10_003404</name>
</gene>
<dbReference type="Proteomes" id="UP000029267">
    <property type="component" value="Unassembled WGS sequence"/>
</dbReference>
<comment type="caution">
    <text evidence="1">The sequence shown here is derived from an EMBL/GenBank/DDBJ whole genome shotgun (WGS) entry which is preliminary data.</text>
</comment>
<dbReference type="EMBL" id="JPYA02000006">
    <property type="protein sequence ID" value="MEB3752489.1"/>
    <property type="molecule type" value="Genomic_DNA"/>
</dbReference>
<protein>
    <submittedName>
        <fullName evidence="1">Uncharacterized protein</fullName>
    </submittedName>
</protein>
<evidence type="ECO:0000313" key="1">
    <source>
        <dbReference type="EMBL" id="MEB3752489.1"/>
    </source>
</evidence>
<dbReference type="RefSeq" id="WP_033020106.1">
    <property type="nucleotide sequence ID" value="NZ_JPYA02000006.1"/>
</dbReference>
<evidence type="ECO:0000313" key="2">
    <source>
        <dbReference type="Proteomes" id="UP000029267"/>
    </source>
</evidence>
<name>A0ABU6BLB6_9BACL</name>
<keyword evidence="2" id="KW-1185">Reference proteome</keyword>
<sequence length="141" mass="15753">MPLFEKPVTEVVTPQDVRDLTGVSADHFGFPPDVGDPETKLDSLLSTWIERIASHIHARLKRTVLETDDDYLAIQDVLLRTVAKVVAVAQQQRSSPIIQIDDFAVSILNTSDVTKDLGTELRPFMKRSIDVFLSSDDYVEA</sequence>
<proteinExistence type="predicted"/>